<gene>
    <name evidence="2" type="ORF">UFOPK3401_00255</name>
</gene>
<reference evidence="2" key="1">
    <citation type="submission" date="2020-05" db="EMBL/GenBank/DDBJ databases">
        <authorList>
            <person name="Chiriac C."/>
            <person name="Salcher M."/>
            <person name="Ghai R."/>
            <person name="Kavagutti S V."/>
        </authorList>
    </citation>
    <scope>NUCLEOTIDE SEQUENCE</scope>
</reference>
<name>A0A6J7CTU8_9ZZZZ</name>
<proteinExistence type="predicted"/>
<sequence length="79" mass="8614">MHMTESVAANQTISAEELLATDRCDRCGAQAYVRVSLNNGGELMFCAHHGHEYESALRQVAADIHDESQRLQADPAASN</sequence>
<protein>
    <submittedName>
        <fullName evidence="2">Unannotated protein</fullName>
    </submittedName>
</protein>
<dbReference type="InterPro" id="IPR055878">
    <property type="entry name" value="DUF7455"/>
</dbReference>
<evidence type="ECO:0000313" key="2">
    <source>
        <dbReference type="EMBL" id="CAB4861180.1"/>
    </source>
</evidence>
<accession>A0A6J7CTU8</accession>
<feature type="domain" description="DUF7455" evidence="1">
    <location>
        <begin position="20"/>
        <end position="71"/>
    </location>
</feature>
<dbReference type="AlphaFoldDB" id="A0A6J7CTU8"/>
<evidence type="ECO:0000259" key="1">
    <source>
        <dbReference type="Pfam" id="PF24254"/>
    </source>
</evidence>
<dbReference type="EMBL" id="CAFBLM010000006">
    <property type="protein sequence ID" value="CAB4861180.1"/>
    <property type="molecule type" value="Genomic_DNA"/>
</dbReference>
<organism evidence="2">
    <name type="scientific">freshwater metagenome</name>
    <dbReference type="NCBI Taxonomy" id="449393"/>
    <lineage>
        <taxon>unclassified sequences</taxon>
        <taxon>metagenomes</taxon>
        <taxon>ecological metagenomes</taxon>
    </lineage>
</organism>
<dbReference type="Pfam" id="PF24254">
    <property type="entry name" value="DUF7455"/>
    <property type="match status" value="1"/>
</dbReference>